<dbReference type="InterPro" id="IPR051686">
    <property type="entry name" value="Lipoprotein_DolP"/>
</dbReference>
<dbReference type="eggNOG" id="COG2823">
    <property type="taxonomic scope" value="Bacteria"/>
</dbReference>
<evidence type="ECO:0000313" key="4">
    <source>
        <dbReference type="Proteomes" id="UP000000343"/>
    </source>
</evidence>
<organism evidence="4">
    <name type="scientific">Granulicella tundricola (strain ATCC BAA-1859 / DSM 23138 / MP5ACTX9)</name>
    <dbReference type="NCBI Taxonomy" id="1198114"/>
    <lineage>
        <taxon>Bacteria</taxon>
        <taxon>Pseudomonadati</taxon>
        <taxon>Acidobacteriota</taxon>
        <taxon>Terriglobia</taxon>
        <taxon>Terriglobales</taxon>
        <taxon>Acidobacteriaceae</taxon>
        <taxon>Granulicella</taxon>
    </lineage>
</organism>
<dbReference type="HOGENOM" id="CLU_573377_0_0_0"/>
<dbReference type="Pfam" id="PF04972">
    <property type="entry name" value="BON"/>
    <property type="match status" value="1"/>
</dbReference>
<dbReference type="RefSeq" id="WP_013579592.1">
    <property type="nucleotide sequence ID" value="NC_015064.1"/>
</dbReference>
<feature type="compositionally biased region" description="Low complexity" evidence="1">
    <location>
        <begin position="171"/>
        <end position="198"/>
    </location>
</feature>
<feature type="region of interest" description="Disordered" evidence="1">
    <location>
        <begin position="125"/>
        <end position="253"/>
    </location>
</feature>
<evidence type="ECO:0000256" key="1">
    <source>
        <dbReference type="SAM" id="MobiDB-lite"/>
    </source>
</evidence>
<dbReference type="PROSITE" id="PS50914">
    <property type="entry name" value="BON"/>
    <property type="match status" value="1"/>
</dbReference>
<dbReference type="EMBL" id="CP002480">
    <property type="protein sequence ID" value="ADW68269.1"/>
    <property type="molecule type" value="Genomic_DNA"/>
</dbReference>
<dbReference type="Gene3D" id="3.30.1340.30">
    <property type="match status" value="1"/>
</dbReference>
<evidence type="ECO:0000313" key="3">
    <source>
        <dbReference type="EMBL" id="ADW68269.1"/>
    </source>
</evidence>
<gene>
    <name evidence="3" type="ordered locus">AciX9_1206</name>
</gene>
<feature type="compositionally biased region" description="Low complexity" evidence="1">
    <location>
        <begin position="214"/>
        <end position="248"/>
    </location>
</feature>
<dbReference type="InterPro" id="IPR007055">
    <property type="entry name" value="BON_dom"/>
</dbReference>
<sequence>MSQGDTLSRSNISPARSSSRWTAELIRTTRNTALIAGMIASTGALLAQAPNVSDAQVESNVLKALAGAPELASEAITTRTVYGTVTLSGTVATEPLRKRAENLAANAPGVKKVVDQLTLGGASVSANQSAGPGPNMVLQSDGSYAPADSTQPDTAQNAPPPTSPNGQYQRNNPDADQALDQQAANQQPQQTPAQTNDPANRRPLSASNYPPSPQGGNYPPQAGQPYPQQQPQGYPPQYQQYPPVQPGYSAHGYAAPMDGGQVAGQPVTVPAGTLIRIRVNQTLSSQHSQPGSNFDGIIINDVVAGGLIAIPRGATVRGTVVDAKPSGALNGRGEMTLQLNQIILAGKTYPIVSDDWIHNGGDKTIESVNKTLGFGAVGALIGAVAGGGVGAAVGGGVGAAAGLGSSAASGRGQVFVPSEAVVTFHLAQPAPILTVSEQEMQRLAYGVAPGADPRYARRAYPRPYAPYPAPYPPPY</sequence>
<dbReference type="AlphaFoldDB" id="E8X4E2"/>
<dbReference type="SMART" id="SM00749">
    <property type="entry name" value="BON"/>
    <property type="match status" value="1"/>
</dbReference>
<keyword evidence="4" id="KW-1185">Reference proteome</keyword>
<evidence type="ECO:0000259" key="2">
    <source>
        <dbReference type="PROSITE" id="PS50914"/>
    </source>
</evidence>
<dbReference type="InterPro" id="IPR014004">
    <property type="entry name" value="Transpt-assoc_nodulatn_dom_bac"/>
</dbReference>
<name>E8X4E2_GRATM</name>
<dbReference type="OrthoDB" id="117359at2"/>
<dbReference type="PANTHER" id="PTHR34606">
    <property type="entry name" value="BON DOMAIN-CONTAINING PROTEIN"/>
    <property type="match status" value="1"/>
</dbReference>
<accession>E8X4E2</accession>
<dbReference type="KEGG" id="acm:AciX9_1206"/>
<dbReference type="Proteomes" id="UP000000343">
    <property type="component" value="Chromosome"/>
</dbReference>
<proteinExistence type="predicted"/>
<feature type="region of interest" description="Disordered" evidence="1">
    <location>
        <begin position="1"/>
        <end position="20"/>
    </location>
</feature>
<dbReference type="STRING" id="1198114.AciX9_1206"/>
<feature type="compositionally biased region" description="Low complexity" evidence="1">
    <location>
        <begin position="8"/>
        <end position="20"/>
    </location>
</feature>
<dbReference type="PaxDb" id="1198114-AciX9_1206"/>
<feature type="domain" description="BON" evidence="2">
    <location>
        <begin position="53"/>
        <end position="121"/>
    </location>
</feature>
<feature type="compositionally biased region" description="Polar residues" evidence="1">
    <location>
        <begin position="137"/>
        <end position="157"/>
    </location>
</feature>
<reference evidence="4" key="1">
    <citation type="submission" date="2011-01" db="EMBL/GenBank/DDBJ databases">
        <title>Complete sequence of chromosome of Acidobacterium sp. MP5ACTX9.</title>
        <authorList>
            <consortium name="US DOE Joint Genome Institute"/>
            <person name="Lucas S."/>
            <person name="Copeland A."/>
            <person name="Lapidus A."/>
            <person name="Cheng J.-F."/>
            <person name="Goodwin L."/>
            <person name="Pitluck S."/>
            <person name="Teshima H."/>
            <person name="Detter J.C."/>
            <person name="Han C."/>
            <person name="Tapia R."/>
            <person name="Land M."/>
            <person name="Hauser L."/>
            <person name="Kyrpides N."/>
            <person name="Ivanova N."/>
            <person name="Ovchinnikova G."/>
            <person name="Pagani I."/>
            <person name="Rawat S.R."/>
            <person name="Mannisto M."/>
            <person name="Haggblom M.M."/>
            <person name="Woyke T."/>
        </authorList>
    </citation>
    <scope>NUCLEOTIDE SEQUENCE [LARGE SCALE GENOMIC DNA]</scope>
    <source>
        <strain evidence="4">MP5ACTX9</strain>
    </source>
</reference>
<protein>
    <submittedName>
        <fullName evidence="3">Transport-associated protein</fullName>
    </submittedName>
</protein>
<dbReference type="PANTHER" id="PTHR34606:SF15">
    <property type="entry name" value="BON DOMAIN-CONTAINING PROTEIN"/>
    <property type="match status" value="1"/>
</dbReference>